<sequence>MSRPTSGVTTPPRSTRSRTHSISSDRPSLFASGLMSPPLSVSPEAAFIAASAASQIVTNDHDAHAEKWYDDHGMEMPRETALVTLTALQLVNNFLDQLLFNILSVSRSTALNSLRPAVTEVLKPKLAKDAINQADEELREYLGGGDEDELLLPHGSEASRDWDLELVWKRTRLRCMVYSSLGDLEEEDEDYFMEQEGLEIGSDEQPDDVISPAVAIFLTSILEYMGEQALVVAGQGAYHRLQARLEKELKDGARDVNDIVDRVVVDDLDMDRVALDRTLGRLWRGWKKRIRSPTFESRPFSRGSMRSSHFRQSSTVPIEQPVPEMGPDEAETDETDKEPPEQELDPEILAPSIPLPITERDIDEIEVPGLAVYSDDEDEDEAGYDDEVMTKRPVSMVSMPYRIPIGLAISENFYVDVPVAEPLKRSTSNPNLPSVALWARRRRLALDLDLGTVDNTANLAEDADEPETGLETASPTSQASDVYQEETREYSATETSSVPEIQGRNDEAGDFEILTSSRVSISPSLSGSDAAHSRSSSRQATRPASMSSPRLIEVVGPKSPVTRSPIEAEVAEQYPPTNNYPNQQDRPQAVETIFRSPIASPMSTVGRSSRAGRTFFNSSIDEAEEYHDALSIPAESTLRSAGLAQAGETTEAKHSPAVFGSSKRHPKVPSPTQEQPHSGTKVTIIGTSNSDGRFIQTASPEVPYKEPVPNRSYPLQSHDRSVPIAKSPAAPASIGMVSVERPTTRPDTSDLPQLATSNIAPRQIHTSGSSVSSGTSRLKPVRTSEESGSARPEDVARNFEQLIHSDETIQYTLTPEGVRDIDSSSLHSSPVLASKSRKSDDVKRINTNRSRSSSNSGSAKRVGGVSTEVSRSNAASSYPPNGSAPKLSGPVPRAPALGLVSSRGSNAQAREARIPRESMAEFADFIRSTGPIGGDNGPVPVRPAAGSVTSAKNSIDTRRPSTTSTRNRPRLLARDATADTREDNSDLIDFIRRGPSGPGDHRIPRAVAPFRTTMDSDQMSGAVGGKAVDATLPNIRYSQASTSVTDMAPSMHSSINSQSALLKSKPSYQTSSFDEEDSMPIPKRKTRRVRDPYAIDFSDEEDDQVFAQPARPAKREESLAEFLLNYEPPPEPVQNIPPPVQTKLAKPKKKSSTSNLMGRFTRSSSSHSNNHHAANNSSTLPPLPRTNSTSSGKGYIPIQVNMPSGYDKYGPVDSSAAKTSSSPGTVRVPRKRFEPREAVSTHSSSATSDLAAFLRSSGPPSASGPRYASGR</sequence>
<dbReference type="OMA" id="ETIHYTL"/>
<dbReference type="OrthoDB" id="5382203at2759"/>
<feature type="compositionally biased region" description="Low complexity" evidence="1">
    <location>
        <begin position="524"/>
        <end position="542"/>
    </location>
</feature>
<evidence type="ECO:0000256" key="1">
    <source>
        <dbReference type="SAM" id="MobiDB-lite"/>
    </source>
</evidence>
<feature type="compositionally biased region" description="Low complexity" evidence="1">
    <location>
        <begin position="1"/>
        <end position="26"/>
    </location>
</feature>
<dbReference type="AlphaFoldDB" id="A0A084G066"/>
<feature type="compositionally biased region" description="Acidic residues" evidence="1">
    <location>
        <begin position="326"/>
        <end position="346"/>
    </location>
</feature>
<accession>A0A084G066</accession>
<dbReference type="RefSeq" id="XP_016640527.1">
    <property type="nucleotide sequence ID" value="XM_016790264.1"/>
</dbReference>
<feature type="region of interest" description="Disordered" evidence="1">
    <location>
        <begin position="1"/>
        <end position="27"/>
    </location>
</feature>
<feature type="compositionally biased region" description="Polar residues" evidence="1">
    <location>
        <begin position="867"/>
        <end position="880"/>
    </location>
</feature>
<keyword evidence="3" id="KW-1185">Reference proteome</keyword>
<organism evidence="2 3">
    <name type="scientific">Pseudallescheria apiosperma</name>
    <name type="common">Scedosporium apiospermum</name>
    <dbReference type="NCBI Taxonomy" id="563466"/>
    <lineage>
        <taxon>Eukaryota</taxon>
        <taxon>Fungi</taxon>
        <taxon>Dikarya</taxon>
        <taxon>Ascomycota</taxon>
        <taxon>Pezizomycotina</taxon>
        <taxon>Sordariomycetes</taxon>
        <taxon>Hypocreomycetidae</taxon>
        <taxon>Microascales</taxon>
        <taxon>Microascaceae</taxon>
        <taxon>Scedosporium</taxon>
    </lineage>
</organism>
<dbReference type="KEGG" id="sapo:SAPIO_CDS8670"/>
<feature type="compositionally biased region" description="Low complexity" evidence="1">
    <location>
        <begin position="1255"/>
        <end position="1271"/>
    </location>
</feature>
<dbReference type="Proteomes" id="UP000028545">
    <property type="component" value="Unassembled WGS sequence"/>
</dbReference>
<feature type="compositionally biased region" description="Polar residues" evidence="1">
    <location>
        <begin position="750"/>
        <end position="760"/>
    </location>
</feature>
<feature type="compositionally biased region" description="Low complexity" evidence="1">
    <location>
        <begin position="723"/>
        <end position="734"/>
    </location>
</feature>
<feature type="region of interest" description="Disordered" evidence="1">
    <location>
        <begin position="457"/>
        <end position="505"/>
    </location>
</feature>
<feature type="compositionally biased region" description="Polar residues" evidence="1">
    <location>
        <begin position="1057"/>
        <end position="1072"/>
    </location>
</feature>
<feature type="compositionally biased region" description="Low complexity" evidence="1">
    <location>
        <begin position="1163"/>
        <end position="1178"/>
    </location>
</feature>
<feature type="compositionally biased region" description="Pro residues" evidence="1">
    <location>
        <begin position="1127"/>
        <end position="1140"/>
    </location>
</feature>
<protein>
    <recommendedName>
        <fullName evidence="4">Flo11</fullName>
    </recommendedName>
</protein>
<reference evidence="2 3" key="1">
    <citation type="journal article" date="2014" name="Genome Announc.">
        <title>Draft genome sequence of the pathogenic fungus Scedosporium apiospermum.</title>
        <authorList>
            <person name="Vandeputte P."/>
            <person name="Ghamrawi S."/>
            <person name="Rechenmann M."/>
            <person name="Iltis A."/>
            <person name="Giraud S."/>
            <person name="Fleury M."/>
            <person name="Thornton C."/>
            <person name="Delhaes L."/>
            <person name="Meyer W."/>
            <person name="Papon N."/>
            <person name="Bouchara J.P."/>
        </authorList>
    </citation>
    <scope>NUCLEOTIDE SEQUENCE [LARGE SCALE GENOMIC DNA]</scope>
    <source>
        <strain evidence="2 3">IHEM 14462</strain>
    </source>
</reference>
<feature type="compositionally biased region" description="Low complexity" evidence="1">
    <location>
        <begin position="766"/>
        <end position="776"/>
    </location>
</feature>
<evidence type="ECO:0000313" key="2">
    <source>
        <dbReference type="EMBL" id="KEZ40728.1"/>
    </source>
</evidence>
<feature type="region of interest" description="Disordered" evidence="1">
    <location>
        <begin position="930"/>
        <end position="967"/>
    </location>
</feature>
<feature type="region of interest" description="Disordered" evidence="1">
    <location>
        <begin position="1057"/>
        <end position="1080"/>
    </location>
</feature>
<feature type="compositionally biased region" description="Low complexity" evidence="1">
    <location>
        <begin position="845"/>
        <end position="858"/>
    </location>
</feature>
<name>A0A084G066_PSEDA</name>
<dbReference type="GeneID" id="27727742"/>
<feature type="compositionally biased region" description="Low complexity" evidence="1">
    <location>
        <begin position="823"/>
        <end position="834"/>
    </location>
</feature>
<feature type="compositionally biased region" description="Basic and acidic residues" evidence="1">
    <location>
        <begin position="791"/>
        <end position="807"/>
    </location>
</feature>
<feature type="region of interest" description="Disordered" evidence="1">
    <location>
        <begin position="295"/>
        <end position="351"/>
    </location>
</feature>
<evidence type="ECO:0008006" key="4">
    <source>
        <dbReference type="Google" id="ProtNLM"/>
    </source>
</evidence>
<dbReference type="EMBL" id="JOWA01000121">
    <property type="protein sequence ID" value="KEZ40728.1"/>
    <property type="molecule type" value="Genomic_DNA"/>
</dbReference>
<feature type="region of interest" description="Disordered" evidence="1">
    <location>
        <begin position="1098"/>
        <end position="1117"/>
    </location>
</feature>
<feature type="compositionally biased region" description="Polar residues" evidence="1">
    <location>
        <begin position="670"/>
        <end position="699"/>
    </location>
</feature>
<dbReference type="HOGENOM" id="CLU_002983_1_0_1"/>
<feature type="compositionally biased region" description="Polar residues" evidence="1">
    <location>
        <begin position="304"/>
        <end position="317"/>
    </location>
</feature>
<proteinExistence type="predicted"/>
<feature type="region of interest" description="Disordered" evidence="1">
    <location>
        <begin position="641"/>
        <end position="914"/>
    </location>
</feature>
<feature type="compositionally biased region" description="Polar residues" evidence="1">
    <location>
        <begin position="471"/>
        <end position="481"/>
    </location>
</feature>
<feature type="region of interest" description="Disordered" evidence="1">
    <location>
        <begin position="1126"/>
        <end position="1271"/>
    </location>
</feature>
<comment type="caution">
    <text evidence="2">The sequence shown here is derived from an EMBL/GenBank/DDBJ whole genome shotgun (WGS) entry which is preliminary data.</text>
</comment>
<evidence type="ECO:0000313" key="3">
    <source>
        <dbReference type="Proteomes" id="UP000028545"/>
    </source>
</evidence>
<dbReference type="VEuPathDB" id="FungiDB:SAPIO_CDS8670"/>
<gene>
    <name evidence="2" type="ORF">SAPIO_CDS8670</name>
</gene>
<feature type="region of interest" description="Disordered" evidence="1">
    <location>
        <begin position="521"/>
        <end position="564"/>
    </location>
</feature>